<evidence type="ECO:0000313" key="3">
    <source>
        <dbReference type="Proteomes" id="UP000028990"/>
    </source>
</evidence>
<evidence type="ECO:0000256" key="1">
    <source>
        <dbReference type="SAM" id="MobiDB-lite"/>
    </source>
</evidence>
<organism evidence="2 3">
    <name type="scientific">Fukomys damarensis</name>
    <name type="common">Damaraland mole rat</name>
    <name type="synonym">Cryptomys damarensis</name>
    <dbReference type="NCBI Taxonomy" id="885580"/>
    <lineage>
        <taxon>Eukaryota</taxon>
        <taxon>Metazoa</taxon>
        <taxon>Chordata</taxon>
        <taxon>Craniata</taxon>
        <taxon>Vertebrata</taxon>
        <taxon>Euteleostomi</taxon>
        <taxon>Mammalia</taxon>
        <taxon>Eutheria</taxon>
        <taxon>Euarchontoglires</taxon>
        <taxon>Glires</taxon>
        <taxon>Rodentia</taxon>
        <taxon>Hystricomorpha</taxon>
        <taxon>Bathyergidae</taxon>
        <taxon>Fukomys</taxon>
    </lineage>
</organism>
<feature type="compositionally biased region" description="Basic residues" evidence="1">
    <location>
        <begin position="30"/>
        <end position="41"/>
    </location>
</feature>
<sequence>MKDEKEKQKVKKEEKEEEAEVTEKGEKEERKRKRRRRKGGKRGVEGKSKVTPGEQLKNFLSSNKGMDHIYKRKKPGQGGRKDSRCRREKTMLKVFEGFVCGMNPNCQGRNQTRGAEAPLRKKPSKFKAESKNDGNKRPRHKTEDFDSHVTREKANDQKEGK</sequence>
<keyword evidence="3" id="KW-1185">Reference proteome</keyword>
<feature type="region of interest" description="Disordered" evidence="1">
    <location>
        <begin position="1"/>
        <end position="87"/>
    </location>
</feature>
<proteinExistence type="predicted"/>
<dbReference type="Proteomes" id="UP000028990">
    <property type="component" value="Unassembled WGS sequence"/>
</dbReference>
<evidence type="ECO:0000313" key="2">
    <source>
        <dbReference type="EMBL" id="KFO37057.1"/>
    </source>
</evidence>
<feature type="compositionally biased region" description="Basic and acidic residues" evidence="1">
    <location>
        <begin position="126"/>
        <end position="161"/>
    </location>
</feature>
<feature type="region of interest" description="Disordered" evidence="1">
    <location>
        <begin position="100"/>
        <end position="161"/>
    </location>
</feature>
<dbReference type="EMBL" id="KN121127">
    <property type="protein sequence ID" value="KFO37057.1"/>
    <property type="molecule type" value="Genomic_DNA"/>
</dbReference>
<feature type="compositionally biased region" description="Basic and acidic residues" evidence="1">
    <location>
        <begin position="1"/>
        <end position="14"/>
    </location>
</feature>
<reference evidence="2 3" key="1">
    <citation type="submission" date="2013-11" db="EMBL/GenBank/DDBJ databases">
        <title>The Damaraland mole rat (Fukomys damarensis) genome and evolution of African mole rats.</title>
        <authorList>
            <person name="Gladyshev V.N."/>
            <person name="Fang X."/>
        </authorList>
    </citation>
    <scope>NUCLEOTIDE SEQUENCE [LARGE SCALE GENOMIC DNA]</scope>
    <source>
        <tissue evidence="2">Liver</tissue>
    </source>
</reference>
<feature type="compositionally biased region" description="Polar residues" evidence="1">
    <location>
        <begin position="104"/>
        <end position="113"/>
    </location>
</feature>
<name>A0A091E137_FUKDA</name>
<gene>
    <name evidence="2" type="ORF">H920_01533</name>
</gene>
<protein>
    <submittedName>
        <fullName evidence="2">Uncharacterized protein</fullName>
    </submittedName>
</protein>
<dbReference type="AlphaFoldDB" id="A0A091E137"/>
<accession>A0A091E137</accession>